<dbReference type="Gene3D" id="3.40.50.720">
    <property type="entry name" value="NAD(P)-binding Rossmann-like Domain"/>
    <property type="match status" value="1"/>
</dbReference>
<dbReference type="NCBIfam" id="TIGR01777">
    <property type="entry name" value="yfcH"/>
    <property type="match status" value="1"/>
</dbReference>
<dbReference type="Proteomes" id="UP000199532">
    <property type="component" value="Unassembled WGS sequence"/>
</dbReference>
<evidence type="ECO:0000313" key="5">
    <source>
        <dbReference type="Proteomes" id="UP000199532"/>
    </source>
</evidence>
<dbReference type="InterPro" id="IPR001509">
    <property type="entry name" value="Epimerase_deHydtase"/>
</dbReference>
<gene>
    <name evidence="4" type="ORF">SAMN04487995_3531</name>
</gene>
<sequence>MKEFMAQKVLITGGTGLIGKKLTTFLLKKGYEVAYLTRKKVNIPSVTVYEWDVKNNYIEAGALENTDYLIHLAGAGVADERWTEERKKEIFSSRTDSIELIARKFKELNIKPKSFVSASGSSFYGEDTGDLQHTEHSPPGKDFLSKVTIEWEKAADQIAALGVRTVKLRTGIVLSNDGGAVPKMAQPAKFGFGAPLGSGKQWLSWIHIDDLCALYIQCMENESWDGAYNAVATPPATNEYFTKLICKALDKPQWLPNVPAFALRLTFGEMANVVLGSNYVINQRIQDETDFQYQFPDLLDALKDVLKN</sequence>
<dbReference type="CDD" id="cd05242">
    <property type="entry name" value="SDR_a8"/>
    <property type="match status" value="1"/>
</dbReference>
<dbReference type="PANTHER" id="PTHR11092:SF0">
    <property type="entry name" value="EPIMERASE FAMILY PROTEIN SDR39U1"/>
    <property type="match status" value="1"/>
</dbReference>
<dbReference type="STRING" id="408657.SAMN04487995_3531"/>
<dbReference type="EMBL" id="FNXY01000005">
    <property type="protein sequence ID" value="SEJ15981.1"/>
    <property type="molecule type" value="Genomic_DNA"/>
</dbReference>
<dbReference type="Pfam" id="PF01370">
    <property type="entry name" value="Epimerase"/>
    <property type="match status" value="1"/>
</dbReference>
<dbReference type="AlphaFoldDB" id="A0A1H6WG35"/>
<evidence type="ECO:0000259" key="3">
    <source>
        <dbReference type="Pfam" id="PF08338"/>
    </source>
</evidence>
<evidence type="ECO:0000259" key="2">
    <source>
        <dbReference type="Pfam" id="PF01370"/>
    </source>
</evidence>
<keyword evidence="5" id="KW-1185">Reference proteome</keyword>
<feature type="domain" description="NAD-dependent epimerase/dehydratase" evidence="2">
    <location>
        <begin position="9"/>
        <end position="221"/>
    </location>
</feature>
<dbReference type="SUPFAM" id="SSF51735">
    <property type="entry name" value="NAD(P)-binding Rossmann-fold domains"/>
    <property type="match status" value="1"/>
</dbReference>
<reference evidence="4 5" key="1">
    <citation type="submission" date="2016-10" db="EMBL/GenBank/DDBJ databases">
        <authorList>
            <person name="de Groot N.N."/>
        </authorList>
    </citation>
    <scope>NUCLEOTIDE SEQUENCE [LARGE SCALE GENOMIC DNA]</scope>
    <source>
        <strain evidence="4 5">DSM 19938</strain>
    </source>
</reference>
<dbReference type="InterPro" id="IPR036291">
    <property type="entry name" value="NAD(P)-bd_dom_sf"/>
</dbReference>
<dbReference type="PANTHER" id="PTHR11092">
    <property type="entry name" value="SUGAR NUCLEOTIDE EPIMERASE RELATED"/>
    <property type="match status" value="1"/>
</dbReference>
<evidence type="ECO:0008006" key="6">
    <source>
        <dbReference type="Google" id="ProtNLM"/>
    </source>
</evidence>
<evidence type="ECO:0000313" key="4">
    <source>
        <dbReference type="EMBL" id="SEJ15981.1"/>
    </source>
</evidence>
<protein>
    <recommendedName>
        <fullName evidence="6">TIGR01777 family protein</fullName>
    </recommendedName>
</protein>
<feature type="domain" description="DUF1731" evidence="3">
    <location>
        <begin position="258"/>
        <end position="305"/>
    </location>
</feature>
<accession>A0A1H6WG35</accession>
<organism evidence="4 5">
    <name type="scientific">Dyadobacter koreensis</name>
    <dbReference type="NCBI Taxonomy" id="408657"/>
    <lineage>
        <taxon>Bacteria</taxon>
        <taxon>Pseudomonadati</taxon>
        <taxon>Bacteroidota</taxon>
        <taxon>Cytophagia</taxon>
        <taxon>Cytophagales</taxon>
        <taxon>Spirosomataceae</taxon>
        <taxon>Dyadobacter</taxon>
    </lineage>
</organism>
<evidence type="ECO:0000256" key="1">
    <source>
        <dbReference type="ARBA" id="ARBA00009353"/>
    </source>
</evidence>
<name>A0A1H6WG35_9BACT</name>
<comment type="similarity">
    <text evidence="1">Belongs to the NAD(P)-dependent epimerase/dehydratase family. SDR39U1 subfamily.</text>
</comment>
<dbReference type="Pfam" id="PF08338">
    <property type="entry name" value="DUF1731"/>
    <property type="match status" value="1"/>
</dbReference>
<proteinExistence type="inferred from homology"/>
<dbReference type="InterPro" id="IPR013549">
    <property type="entry name" value="DUF1731"/>
</dbReference>
<dbReference type="InterPro" id="IPR010099">
    <property type="entry name" value="SDR39U1"/>
</dbReference>